<organism evidence="1 2">
    <name type="scientific">Bermanella marisrubri</name>
    <dbReference type="NCBI Taxonomy" id="207949"/>
    <lineage>
        <taxon>Bacteria</taxon>
        <taxon>Pseudomonadati</taxon>
        <taxon>Pseudomonadota</taxon>
        <taxon>Gammaproteobacteria</taxon>
        <taxon>Oceanospirillales</taxon>
        <taxon>Oceanospirillaceae</taxon>
        <taxon>Bermanella</taxon>
    </lineage>
</organism>
<evidence type="ECO:0000313" key="2">
    <source>
        <dbReference type="Proteomes" id="UP000004263"/>
    </source>
</evidence>
<keyword evidence="2" id="KW-1185">Reference proteome</keyword>
<name>Q1MZX6_9GAMM</name>
<proteinExistence type="predicted"/>
<dbReference type="Proteomes" id="UP000004263">
    <property type="component" value="Unassembled WGS sequence"/>
</dbReference>
<dbReference type="AlphaFoldDB" id="Q1MZX6"/>
<comment type="caution">
    <text evidence="1">The sequence shown here is derived from an EMBL/GenBank/DDBJ whole genome shotgun (WGS) entry which is preliminary data.</text>
</comment>
<sequence length="343" mass="37401">MSLTSHALDKQLVTYKQTQYTPIFDNDGVFPKDSIDFNSSTFTELTYSSPSEKEFSVEVSALLNADNEVDQLKALFNWGGTVIVASQGTIEGSFEQTDEARFPGNQDPDELFQTLLPNEASFEGESSFLGLGWEMYGDRIVGLGYQKTVSPVLLSIDTFQSYEFGFNNRTGEFENYHPEGTYPYKAVDAEGTIETYGLWVRLDPLSKAFEKVERTGQSESGFFFSADVMTGIAVYTPGEQVETDYAEATEAVAASVGRPGEGTTLEVAEATSLLTSRLVYGTGYQVVFPVSSAIVGASIGVEGSLHVNLFESDYASGSGAEGEIFTESSNFGYGFFFRLAVAY</sequence>
<dbReference type="EMBL" id="AAQH01000016">
    <property type="protein sequence ID" value="EAT11587.1"/>
    <property type="molecule type" value="Genomic_DNA"/>
</dbReference>
<evidence type="ECO:0000313" key="1">
    <source>
        <dbReference type="EMBL" id="EAT11587.1"/>
    </source>
</evidence>
<dbReference type="HOGENOM" id="CLU_808132_0_0_6"/>
<protein>
    <submittedName>
        <fullName evidence="1">Uncharacterized protein</fullName>
    </submittedName>
</protein>
<gene>
    <name evidence="1" type="ORF">RED65_02914</name>
</gene>
<accession>Q1MZX6</accession>
<reference evidence="1 2" key="1">
    <citation type="submission" date="2006-03" db="EMBL/GenBank/DDBJ databases">
        <authorList>
            <person name="Pinhassi J."/>
            <person name="Pedros-Alio C."/>
            <person name="Ferriera S."/>
            <person name="Johnson J."/>
            <person name="Kravitz S."/>
            <person name="Halpern A."/>
            <person name="Remington K."/>
            <person name="Beeson K."/>
            <person name="Tran B."/>
            <person name="Rogers Y.-H."/>
            <person name="Friedman R."/>
            <person name="Venter J.C."/>
        </authorList>
    </citation>
    <scope>NUCLEOTIDE SEQUENCE [LARGE SCALE GENOMIC DNA]</scope>
    <source>
        <strain evidence="1 2">RED65</strain>
    </source>
</reference>